<dbReference type="GO" id="GO:0016787">
    <property type="term" value="F:hydrolase activity"/>
    <property type="evidence" value="ECO:0007669"/>
    <property type="project" value="UniProtKB-KW"/>
</dbReference>
<protein>
    <submittedName>
        <fullName evidence="1">Putative N-formylglutamate amidohydrolase</fullName>
    </submittedName>
</protein>
<organism evidence="1 2">
    <name type="scientific">Albidovulum inexpectatum</name>
    <dbReference type="NCBI Taxonomy" id="196587"/>
    <lineage>
        <taxon>Bacteria</taxon>
        <taxon>Pseudomonadati</taxon>
        <taxon>Pseudomonadota</taxon>
        <taxon>Alphaproteobacteria</taxon>
        <taxon>Rhodobacterales</taxon>
        <taxon>Paracoccaceae</taxon>
        <taxon>Albidovulum</taxon>
    </lineage>
</organism>
<keyword evidence="1" id="KW-0378">Hydrolase</keyword>
<dbReference type="PIRSF" id="PIRSF029730">
    <property type="entry name" value="UCP029730"/>
    <property type="match status" value="1"/>
</dbReference>
<evidence type="ECO:0000313" key="1">
    <source>
        <dbReference type="EMBL" id="PPB80557.1"/>
    </source>
</evidence>
<name>A0A2S5JGC0_9RHOB</name>
<dbReference type="InterPro" id="IPR007709">
    <property type="entry name" value="N-FG_amidohydro"/>
</dbReference>
<proteinExistence type="predicted"/>
<dbReference type="Proteomes" id="UP000239736">
    <property type="component" value="Unassembled WGS sequence"/>
</dbReference>
<accession>A0A2S5JGC0</accession>
<sequence>MGFGTMAQTFNAVTVENGTGMGRFMLVCEHASNAFPDAFGDLGIDADTARSHVAWDPGALALARALSKRLDSVLIHAGVSRLIQDLNRPPNAQSAMPEKSEVYLIPGNRDLTTAERLRRTREIYIPFHARVAAELAQRLARGEQPAFVTVHSFTPVYFGQPRNVEIGFIHDGDASFAETVLDRARVTTGHRCELNAPYSAADGVAHTLRLHATPYGLRHVMIEVRNDLLAEDAAVTRIADGLAEALRRALEWLEDVGNGKETV</sequence>
<reference evidence="1 2" key="1">
    <citation type="submission" date="2018-01" db="EMBL/GenBank/DDBJ databases">
        <title>Genomic Encyclopedia of Archaeal and Bacterial Type Strains, Phase II (KMG-II): from individual species to whole genera.</title>
        <authorList>
            <person name="Goeker M."/>
        </authorList>
    </citation>
    <scope>NUCLEOTIDE SEQUENCE [LARGE SCALE GENOMIC DNA]</scope>
    <source>
        <strain evidence="1 2">DSM 12048</strain>
    </source>
</reference>
<dbReference type="SUPFAM" id="SSF53187">
    <property type="entry name" value="Zn-dependent exopeptidases"/>
    <property type="match status" value="1"/>
</dbReference>
<dbReference type="Pfam" id="PF05013">
    <property type="entry name" value="FGase"/>
    <property type="match status" value="1"/>
</dbReference>
<keyword evidence="2" id="KW-1185">Reference proteome</keyword>
<gene>
    <name evidence="1" type="ORF">LV82_01906</name>
</gene>
<dbReference type="Gene3D" id="3.40.630.40">
    <property type="entry name" value="Zn-dependent exopeptidases"/>
    <property type="match status" value="1"/>
</dbReference>
<evidence type="ECO:0000313" key="2">
    <source>
        <dbReference type="Proteomes" id="UP000239736"/>
    </source>
</evidence>
<dbReference type="AlphaFoldDB" id="A0A2S5JGC0"/>
<comment type="caution">
    <text evidence="1">The sequence shown here is derived from an EMBL/GenBank/DDBJ whole genome shotgun (WGS) entry which is preliminary data.</text>
</comment>
<dbReference type="InterPro" id="IPR011227">
    <property type="entry name" value="UCP029730"/>
</dbReference>
<dbReference type="EMBL" id="PRDS01000005">
    <property type="protein sequence ID" value="PPB80557.1"/>
    <property type="molecule type" value="Genomic_DNA"/>
</dbReference>